<protein>
    <submittedName>
        <fullName evidence="5">UbiD family decarboxylase</fullName>
    </submittedName>
</protein>
<dbReference type="PANTHER" id="PTHR30108:SF17">
    <property type="entry name" value="FERULIC ACID DECARBOXYLASE 1"/>
    <property type="match status" value="1"/>
</dbReference>
<dbReference type="RefSeq" id="WP_130424594.1">
    <property type="nucleotide sequence ID" value="NZ_SHKW01000003.1"/>
</dbReference>
<reference evidence="5 6" key="1">
    <citation type="submission" date="2019-02" db="EMBL/GenBank/DDBJ databases">
        <title>Genomic Encyclopedia of Archaeal and Bacterial Type Strains, Phase II (KMG-II): from individual species to whole genera.</title>
        <authorList>
            <person name="Goeker M."/>
        </authorList>
    </citation>
    <scope>NUCLEOTIDE SEQUENCE [LARGE SCALE GENOMIC DNA]</scope>
    <source>
        <strain evidence="5 6">DSM 18101</strain>
    </source>
</reference>
<dbReference type="Proteomes" id="UP000292958">
    <property type="component" value="Unassembled WGS sequence"/>
</dbReference>
<dbReference type="Pfam" id="PF20695">
    <property type="entry name" value="UbiD_N"/>
    <property type="match status" value="1"/>
</dbReference>
<proteinExistence type="inferred from homology"/>
<comment type="caution">
    <text evidence="5">The sequence shown here is derived from an EMBL/GenBank/DDBJ whole genome shotgun (WGS) entry which is preliminary data.</text>
</comment>
<sequence length="470" mass="52353">MAYKDLRSFLKLLAENNQLLRISEPVLPEPDIGAAASAANKGLGETAPALIFDNIKGYGKAQLAINVHGSWPNMALMMGLPKDTPPKAQFHEFCRRYQNFSKGVVEERKTAPWQEVQITENINLYELMPHFRLNPGDGGLYINKASVISRHPDHPDERNVGMYRLQVKGPNRLSAQFVPEHDIALHFQAAERENKPLPIVIAVGNDPVLSIVASMPLQYGQYEFQMASALHEEPYPVVTLENGLQAPWGAEYILEGHVIPGVREPDGPYGEFTGHLSGLRNMVSVEITKVWHRKDPIYEYTSIGMPWTEIDYMFLNTCPPLYVQLKEKFPEIQAVNALYTHGLIVIVSTKMRVGGFGKAVGMSVLTTPHGLGYAKVVIVVDDFVDPFNLPQVMWAISTKVNPKYDTVVIPDLSVLPLDPGSEPPGITHKMIIDATTPAPPEKHGEYSMQVMDPLEAKDWLPKLQALMKHA</sequence>
<dbReference type="InterPro" id="IPR053417">
    <property type="entry name" value="PAD_UbiD-like"/>
</dbReference>
<dbReference type="SUPFAM" id="SSF143968">
    <property type="entry name" value="UbiD C-terminal domain-like"/>
    <property type="match status" value="1"/>
</dbReference>
<dbReference type="GO" id="GO:0008694">
    <property type="term" value="F:4-hydroxy-3-polyprenylbenzoate decarboxylase activity"/>
    <property type="evidence" value="ECO:0007669"/>
    <property type="project" value="TreeGrafter"/>
</dbReference>
<feature type="domain" description="3-octaprenyl-4-hydroxybenzoate carboxy-lyase-like C-terminal" evidence="4">
    <location>
        <begin position="321"/>
        <end position="434"/>
    </location>
</feature>
<dbReference type="NCBIfam" id="TIGR00148">
    <property type="entry name" value="UbiD family decarboxylase"/>
    <property type="match status" value="1"/>
</dbReference>
<name>A0A4Q7YEX3_9BACT</name>
<dbReference type="Gene3D" id="3.40.1670.10">
    <property type="entry name" value="UbiD C-terminal domain-like"/>
    <property type="match status" value="1"/>
</dbReference>
<dbReference type="InterPro" id="IPR002830">
    <property type="entry name" value="UbiD"/>
</dbReference>
<gene>
    <name evidence="5" type="ORF">BDD14_6065</name>
</gene>
<evidence type="ECO:0000259" key="3">
    <source>
        <dbReference type="Pfam" id="PF20695"/>
    </source>
</evidence>
<dbReference type="GO" id="GO:0006744">
    <property type="term" value="P:ubiquinone biosynthetic process"/>
    <property type="evidence" value="ECO:0007669"/>
    <property type="project" value="TreeGrafter"/>
</dbReference>
<evidence type="ECO:0000313" key="6">
    <source>
        <dbReference type="Proteomes" id="UP000292958"/>
    </source>
</evidence>
<dbReference type="SUPFAM" id="SSF50475">
    <property type="entry name" value="FMN-binding split barrel"/>
    <property type="match status" value="1"/>
</dbReference>
<dbReference type="AlphaFoldDB" id="A0A4Q7YEX3"/>
<keyword evidence="6" id="KW-1185">Reference proteome</keyword>
<dbReference type="EMBL" id="SHKW01000003">
    <property type="protein sequence ID" value="RZU35294.1"/>
    <property type="molecule type" value="Genomic_DNA"/>
</dbReference>
<comment type="similarity">
    <text evidence="1">Belongs to the UbiD family.</text>
</comment>
<dbReference type="NCBIfam" id="NF041204">
    <property type="entry name" value="VdcC"/>
    <property type="match status" value="1"/>
</dbReference>
<dbReference type="GO" id="GO:0005829">
    <property type="term" value="C:cytosol"/>
    <property type="evidence" value="ECO:0007669"/>
    <property type="project" value="TreeGrafter"/>
</dbReference>
<dbReference type="PANTHER" id="PTHR30108">
    <property type="entry name" value="3-OCTAPRENYL-4-HYDROXYBENZOATE CARBOXY-LYASE-RELATED"/>
    <property type="match status" value="1"/>
</dbReference>
<feature type="domain" description="3-octaprenyl-4-hydroxybenzoate carboxy-lyase-like Rift-related" evidence="2">
    <location>
        <begin position="107"/>
        <end position="306"/>
    </location>
</feature>
<dbReference type="InterPro" id="IPR048304">
    <property type="entry name" value="UbiD_Rift_dom"/>
</dbReference>
<accession>A0A4Q7YEX3</accession>
<evidence type="ECO:0000313" key="5">
    <source>
        <dbReference type="EMBL" id="RZU35294.1"/>
    </source>
</evidence>
<evidence type="ECO:0000259" key="2">
    <source>
        <dbReference type="Pfam" id="PF01977"/>
    </source>
</evidence>
<dbReference type="Pfam" id="PF20696">
    <property type="entry name" value="UbiD_C"/>
    <property type="match status" value="1"/>
</dbReference>
<evidence type="ECO:0000259" key="4">
    <source>
        <dbReference type="Pfam" id="PF20696"/>
    </source>
</evidence>
<organism evidence="5 6">
    <name type="scientific">Edaphobacter modestus</name>
    <dbReference type="NCBI Taxonomy" id="388466"/>
    <lineage>
        <taxon>Bacteria</taxon>
        <taxon>Pseudomonadati</taxon>
        <taxon>Acidobacteriota</taxon>
        <taxon>Terriglobia</taxon>
        <taxon>Terriglobales</taxon>
        <taxon>Acidobacteriaceae</taxon>
        <taxon>Edaphobacter</taxon>
    </lineage>
</organism>
<dbReference type="InterPro" id="IPR049381">
    <property type="entry name" value="UbiD-like_C"/>
</dbReference>
<dbReference type="InterPro" id="IPR049383">
    <property type="entry name" value="UbiD-like_N"/>
</dbReference>
<dbReference type="OrthoDB" id="137510at2"/>
<evidence type="ECO:0000256" key="1">
    <source>
        <dbReference type="ARBA" id="ARBA00010021"/>
    </source>
</evidence>
<feature type="domain" description="3-octaprenyl-4-hydroxybenzoate carboxy-lyase-like N-terminal" evidence="3">
    <location>
        <begin position="10"/>
        <end position="87"/>
    </location>
</feature>
<dbReference type="Pfam" id="PF01977">
    <property type="entry name" value="UbiD"/>
    <property type="match status" value="1"/>
</dbReference>
<dbReference type="FunFam" id="3.40.1670.10:FF:000003">
    <property type="entry name" value="Phenolic acid decarboxylase"/>
    <property type="match status" value="1"/>
</dbReference>